<dbReference type="PROSITE" id="PS51257">
    <property type="entry name" value="PROKAR_LIPOPROTEIN"/>
    <property type="match status" value="1"/>
</dbReference>
<evidence type="ECO:0000256" key="3">
    <source>
        <dbReference type="ARBA" id="ARBA00022525"/>
    </source>
</evidence>
<feature type="chain" id="PRO_5034876561" description="Zona pellucida sperm-binding protein 4" evidence="19">
    <location>
        <begin position="21"/>
        <end position="458"/>
    </location>
</feature>
<dbReference type="Gene3D" id="2.60.40.3210">
    <property type="entry name" value="Zona pellucida, ZP-N domain"/>
    <property type="match status" value="1"/>
</dbReference>
<dbReference type="Pfam" id="PF00088">
    <property type="entry name" value="Trefoil"/>
    <property type="match status" value="1"/>
</dbReference>
<dbReference type="GO" id="GO:0060468">
    <property type="term" value="P:prevention of polyspermy"/>
    <property type="evidence" value="ECO:0007669"/>
    <property type="project" value="TreeGrafter"/>
</dbReference>
<evidence type="ECO:0000256" key="18">
    <source>
        <dbReference type="SAM" id="MobiDB-lite"/>
    </source>
</evidence>
<keyword evidence="4" id="KW-0272">Extracellular matrix</keyword>
<dbReference type="Gene3D" id="2.60.40.4100">
    <property type="entry name" value="Zona pellucida, ZP-C domain"/>
    <property type="match status" value="1"/>
</dbReference>
<dbReference type="Proteomes" id="UP000694565">
    <property type="component" value="Unplaced"/>
</dbReference>
<comment type="caution">
    <text evidence="17">Lacks conserved residue(s) required for the propagation of feature annotation.</text>
</comment>
<dbReference type="InterPro" id="IPR055356">
    <property type="entry name" value="ZP-N"/>
</dbReference>
<evidence type="ECO:0000256" key="14">
    <source>
        <dbReference type="ARBA" id="ARBA00040238"/>
    </source>
</evidence>
<sequence>MKFIPGCLLAVALLGCLADAQYPKQIPQKRPRQVARVTQTFPERPQTFPERPQKFPKRPQTIPQTLPQFPRPHPSDRPLPDGAQHCLVTDDDKIPCGAPAIADSDCEAINCCFDGRRCFYGKLVTLQCTKDAQIIVVVAKDATLPNIVLESINFQAEEEKCKPVAVTSAFAIYQFPVTACGTSLREESGVFIYENRMSSTSEVLSGPSGMITRDSSYDLLIQCKYIGTSVKAVVVEVGTVPPPPPVAAFGPLHVELRLANGQCTAKGCLGEDVAYNSFYADSDFPVTKTLRDPVYVEVRLLERTDPNLILTLGRCWVTDKPEPLGFPQWDLLVDGCPYSDDPYRTSMLSMFSTTEVTYPSHHKRFVFKMFAFAFKGILPDGPSSGKMHSIIFKDKVSEPLTIHCEAAVCRPGVGYDCERTCNRKRRDVAVSGKGGSREEVIVVSSKELVIIDPSRSRQ</sequence>
<dbReference type="PANTHER" id="PTHR23343:SF31">
    <property type="entry name" value="ZONA PELLUCIDA SPERM-BINDING PROTEIN 4"/>
    <property type="match status" value="1"/>
</dbReference>
<dbReference type="InterPro" id="IPR044913">
    <property type="entry name" value="P_trefoil_dom_sf"/>
</dbReference>
<dbReference type="InterPro" id="IPR001507">
    <property type="entry name" value="ZP_dom"/>
</dbReference>
<dbReference type="GO" id="GO:0035804">
    <property type="term" value="F:structural constituent of egg coat"/>
    <property type="evidence" value="ECO:0007669"/>
    <property type="project" value="TreeGrafter"/>
</dbReference>
<dbReference type="InterPro" id="IPR055355">
    <property type="entry name" value="ZP-C"/>
</dbReference>
<evidence type="ECO:0000256" key="8">
    <source>
        <dbReference type="ARBA" id="ARBA00023136"/>
    </source>
</evidence>
<dbReference type="GO" id="GO:0005886">
    <property type="term" value="C:plasma membrane"/>
    <property type="evidence" value="ECO:0007669"/>
    <property type="project" value="UniProtKB-SubCell"/>
</dbReference>
<evidence type="ECO:0000256" key="11">
    <source>
        <dbReference type="ARBA" id="ARBA00023279"/>
    </source>
</evidence>
<evidence type="ECO:0000256" key="19">
    <source>
        <dbReference type="SAM" id="SignalP"/>
    </source>
</evidence>
<evidence type="ECO:0000313" key="23">
    <source>
        <dbReference type="Proteomes" id="UP000694565"/>
    </source>
</evidence>
<evidence type="ECO:0000259" key="20">
    <source>
        <dbReference type="PROSITE" id="PS51034"/>
    </source>
</evidence>
<keyword evidence="5" id="KW-0165">Cleavage on pair of basic residues</keyword>
<keyword evidence="8" id="KW-0472">Membrane</keyword>
<evidence type="ECO:0000256" key="1">
    <source>
        <dbReference type="ARBA" id="ARBA00004251"/>
    </source>
</evidence>
<keyword evidence="10" id="KW-0325">Glycoprotein</keyword>
<evidence type="ECO:0000256" key="2">
    <source>
        <dbReference type="ARBA" id="ARBA00022475"/>
    </source>
</evidence>
<dbReference type="Pfam" id="PF00100">
    <property type="entry name" value="Zona_pellucida"/>
    <property type="match status" value="1"/>
</dbReference>
<keyword evidence="9 17" id="KW-1015">Disulfide bond</keyword>
<evidence type="ECO:0000256" key="5">
    <source>
        <dbReference type="ARBA" id="ARBA00022685"/>
    </source>
</evidence>
<dbReference type="SMART" id="SM00241">
    <property type="entry name" value="ZP"/>
    <property type="match status" value="1"/>
</dbReference>
<dbReference type="Ensembl" id="ENSCLMT00005012290.1">
    <property type="protein sequence ID" value="ENSCLMP00005011418.1"/>
    <property type="gene ID" value="ENSCLMG00005006150.1"/>
</dbReference>
<keyword evidence="2" id="KW-1003">Cell membrane</keyword>
<feature type="signal peptide" evidence="19">
    <location>
        <begin position="1"/>
        <end position="20"/>
    </location>
</feature>
<feature type="disulfide bond" evidence="17">
    <location>
        <begin position="96"/>
        <end position="111"/>
    </location>
</feature>
<dbReference type="PROSITE" id="PS51448">
    <property type="entry name" value="P_TREFOIL_2"/>
    <property type="match status" value="1"/>
</dbReference>
<protein>
    <recommendedName>
        <fullName evidence="14">Zona pellucida sperm-binding protein 4</fullName>
    </recommendedName>
    <alternativeName>
        <fullName evidence="16">Zona pellucida glycoprotein 4</fullName>
    </alternativeName>
    <alternativeName>
        <fullName evidence="15">Zona pellucida protein B</fullName>
    </alternativeName>
</protein>
<evidence type="ECO:0000256" key="17">
    <source>
        <dbReference type="PROSITE-ProRule" id="PRU00779"/>
    </source>
</evidence>
<dbReference type="SMART" id="SM00018">
    <property type="entry name" value="PD"/>
    <property type="match status" value="1"/>
</dbReference>
<dbReference type="SUPFAM" id="SSF57492">
    <property type="entry name" value="Trefoil"/>
    <property type="match status" value="1"/>
</dbReference>
<dbReference type="CDD" id="cd00111">
    <property type="entry name" value="Trefoil"/>
    <property type="match status" value="1"/>
</dbReference>
<feature type="disulfide bond" evidence="17">
    <location>
        <begin position="86"/>
        <end position="112"/>
    </location>
</feature>
<dbReference type="InterPro" id="IPR000519">
    <property type="entry name" value="P_trefoil_dom"/>
</dbReference>
<evidence type="ECO:0000256" key="9">
    <source>
        <dbReference type="ARBA" id="ARBA00023157"/>
    </source>
</evidence>
<evidence type="ECO:0000256" key="13">
    <source>
        <dbReference type="ARBA" id="ARBA00037545"/>
    </source>
</evidence>
<evidence type="ECO:0000313" key="22">
    <source>
        <dbReference type="Ensembl" id="ENSCLMP00005011418.1"/>
    </source>
</evidence>
<name>A0A8C2Z0T5_CYCLU</name>
<reference evidence="22" key="1">
    <citation type="submission" date="2025-08" db="UniProtKB">
        <authorList>
            <consortium name="Ensembl"/>
        </authorList>
    </citation>
    <scope>IDENTIFICATION</scope>
</reference>
<dbReference type="GeneTree" id="ENSGT00940000163253"/>
<evidence type="ECO:0000256" key="6">
    <source>
        <dbReference type="ARBA" id="ARBA00022692"/>
    </source>
</evidence>
<dbReference type="InterPro" id="IPR042235">
    <property type="entry name" value="ZP-C_dom"/>
</dbReference>
<organism evidence="22 23">
    <name type="scientific">Cyclopterus lumpus</name>
    <name type="common">Lumpsucker</name>
    <dbReference type="NCBI Taxonomy" id="8103"/>
    <lineage>
        <taxon>Eukaryota</taxon>
        <taxon>Metazoa</taxon>
        <taxon>Chordata</taxon>
        <taxon>Craniata</taxon>
        <taxon>Vertebrata</taxon>
        <taxon>Euteleostomi</taxon>
        <taxon>Actinopterygii</taxon>
        <taxon>Neopterygii</taxon>
        <taxon>Teleostei</taxon>
        <taxon>Neoteleostei</taxon>
        <taxon>Acanthomorphata</taxon>
        <taxon>Eupercaria</taxon>
        <taxon>Perciformes</taxon>
        <taxon>Cottioidei</taxon>
        <taxon>Cottales</taxon>
        <taxon>Cyclopteridae</taxon>
        <taxon>Cyclopterus</taxon>
    </lineage>
</organism>
<evidence type="ECO:0000256" key="16">
    <source>
        <dbReference type="ARBA" id="ARBA00042573"/>
    </source>
</evidence>
<dbReference type="InterPro" id="IPR051148">
    <property type="entry name" value="Zona_Pellucida_Domain_gp"/>
</dbReference>
<accession>A0A8C2Z0T5</accession>
<comment type="function">
    <text evidence="13">Component of the zona pellucida, an extracellular matrix surrounding oocytes which mediates sperm binding, induction of the acrosome reaction and prevents post-fertilization polyspermy. The zona pellucida is composed of 3 to 4 glycoproteins, ZP1, ZP2, ZP3, and ZP4. ZP4 may act as a sperm receptor.</text>
</comment>
<dbReference type="GO" id="GO:0035805">
    <property type="term" value="C:egg coat"/>
    <property type="evidence" value="ECO:0007669"/>
    <property type="project" value="UniProtKB-SubCell"/>
</dbReference>
<reference evidence="22" key="2">
    <citation type="submission" date="2025-09" db="UniProtKB">
        <authorList>
            <consortium name="Ensembl"/>
        </authorList>
    </citation>
    <scope>IDENTIFICATION</scope>
</reference>
<keyword evidence="6" id="KW-0812">Transmembrane</keyword>
<keyword evidence="23" id="KW-1185">Reference proteome</keyword>
<keyword evidence="7" id="KW-1133">Transmembrane helix</keyword>
<dbReference type="AlphaFoldDB" id="A0A8C2Z0T5"/>
<keyword evidence="3" id="KW-0964">Secreted</keyword>
<dbReference type="GO" id="GO:0032190">
    <property type="term" value="F:acrosin binding"/>
    <property type="evidence" value="ECO:0007669"/>
    <property type="project" value="TreeGrafter"/>
</dbReference>
<dbReference type="Pfam" id="PF23344">
    <property type="entry name" value="ZP-N"/>
    <property type="match status" value="1"/>
</dbReference>
<keyword evidence="19" id="KW-0732">Signal</keyword>
<keyword evidence="11" id="KW-0278">Fertilization</keyword>
<evidence type="ECO:0000256" key="7">
    <source>
        <dbReference type="ARBA" id="ARBA00022989"/>
    </source>
</evidence>
<dbReference type="Gene3D" id="4.10.110.10">
    <property type="entry name" value="Spasmolytic Protein, domain 1"/>
    <property type="match status" value="1"/>
</dbReference>
<evidence type="ECO:0000256" key="15">
    <source>
        <dbReference type="ARBA" id="ARBA00042273"/>
    </source>
</evidence>
<feature type="region of interest" description="Disordered" evidence="18">
    <location>
        <begin position="43"/>
        <end position="82"/>
    </location>
</feature>
<dbReference type="PANTHER" id="PTHR23343">
    <property type="entry name" value="ZONA PELLUCIDA SPERM-BINDING PROTEIN"/>
    <property type="match status" value="1"/>
</dbReference>
<evidence type="ECO:0000256" key="12">
    <source>
        <dbReference type="ARBA" id="ARBA00024183"/>
    </source>
</evidence>
<comment type="subcellular location">
    <subcellularLocation>
        <location evidence="1">Cell membrane</location>
        <topology evidence="1">Single-pass type I membrane protein</topology>
    </subcellularLocation>
    <subcellularLocation>
        <location evidence="12">Zona pellucida</location>
    </subcellularLocation>
</comment>
<proteinExistence type="predicted"/>
<dbReference type="GO" id="GO:0007339">
    <property type="term" value="P:binding of sperm to zona pellucida"/>
    <property type="evidence" value="ECO:0007669"/>
    <property type="project" value="TreeGrafter"/>
</dbReference>
<feature type="domain" description="ZP" evidence="20">
    <location>
        <begin position="127"/>
        <end position="424"/>
    </location>
</feature>
<dbReference type="PROSITE" id="PS51034">
    <property type="entry name" value="ZP_2"/>
    <property type="match status" value="1"/>
</dbReference>
<evidence type="ECO:0000259" key="21">
    <source>
        <dbReference type="PROSITE" id="PS51448"/>
    </source>
</evidence>
<evidence type="ECO:0000256" key="10">
    <source>
        <dbReference type="ARBA" id="ARBA00023180"/>
    </source>
</evidence>
<evidence type="ECO:0000256" key="4">
    <source>
        <dbReference type="ARBA" id="ARBA00022530"/>
    </source>
</evidence>
<feature type="domain" description="P-type" evidence="21">
    <location>
        <begin position="84"/>
        <end position="122"/>
    </location>
</feature>